<protein>
    <submittedName>
        <fullName evidence="1">Uncharacterized protein</fullName>
    </submittedName>
</protein>
<name>A0ABQ7UZU0_SOLTU</name>
<proteinExistence type="predicted"/>
<keyword evidence="2" id="KW-1185">Reference proteome</keyword>
<evidence type="ECO:0000313" key="2">
    <source>
        <dbReference type="Proteomes" id="UP000826656"/>
    </source>
</evidence>
<organism evidence="1 2">
    <name type="scientific">Solanum tuberosum</name>
    <name type="common">Potato</name>
    <dbReference type="NCBI Taxonomy" id="4113"/>
    <lineage>
        <taxon>Eukaryota</taxon>
        <taxon>Viridiplantae</taxon>
        <taxon>Streptophyta</taxon>
        <taxon>Embryophyta</taxon>
        <taxon>Tracheophyta</taxon>
        <taxon>Spermatophyta</taxon>
        <taxon>Magnoliopsida</taxon>
        <taxon>eudicotyledons</taxon>
        <taxon>Gunneridae</taxon>
        <taxon>Pentapetalae</taxon>
        <taxon>asterids</taxon>
        <taxon>lamiids</taxon>
        <taxon>Solanales</taxon>
        <taxon>Solanaceae</taxon>
        <taxon>Solanoideae</taxon>
        <taxon>Solaneae</taxon>
        <taxon>Solanum</taxon>
    </lineage>
</organism>
<comment type="caution">
    <text evidence="1">The sequence shown here is derived from an EMBL/GenBank/DDBJ whole genome shotgun (WGS) entry which is preliminary data.</text>
</comment>
<reference evidence="1 2" key="1">
    <citation type="journal article" date="2021" name="bioRxiv">
        <title>Chromosome-scale and haplotype-resolved genome assembly of a tetraploid potato cultivar.</title>
        <authorList>
            <person name="Sun H."/>
            <person name="Jiao W.-B."/>
            <person name="Krause K."/>
            <person name="Campoy J.A."/>
            <person name="Goel M."/>
            <person name="Folz-Donahue K."/>
            <person name="Kukat C."/>
            <person name="Huettel B."/>
            <person name="Schneeberger K."/>
        </authorList>
    </citation>
    <scope>NUCLEOTIDE SEQUENCE [LARGE SCALE GENOMIC DNA]</scope>
    <source>
        <strain evidence="1">SolTubOtavaFocal</strain>
        <tissue evidence="1">Leaves</tissue>
    </source>
</reference>
<gene>
    <name evidence="1" type="ORF">KY290_020832</name>
</gene>
<evidence type="ECO:0000313" key="1">
    <source>
        <dbReference type="EMBL" id="KAH0757339.1"/>
    </source>
</evidence>
<dbReference type="EMBL" id="JAIVGD010000015">
    <property type="protein sequence ID" value="KAH0757339.1"/>
    <property type="molecule type" value="Genomic_DNA"/>
</dbReference>
<accession>A0ABQ7UZU0</accession>
<sequence>MGLITHFLRVEGIEEETVDMTVAYHSNLTGKLVDVTRTKALDTSYGPVLSAQERQARDDSVMARMFGLAKLQLQIGGRPITDEEIETLADRYPLIENAAFLCRFDPAFLQPLDDDEATADEAMDDEEDDAVDEKANALMVFDSGVDETWWLEGVFLTLYFALIVH</sequence>
<dbReference type="Proteomes" id="UP000826656">
    <property type="component" value="Unassembled WGS sequence"/>
</dbReference>